<dbReference type="AlphaFoldDB" id="A0A371X1Q3"/>
<reference evidence="7 8" key="1">
    <citation type="submission" date="2018-08" db="EMBL/GenBank/DDBJ databases">
        <title>Fulvimarina sp. 85, whole genome shotgun sequence.</title>
        <authorList>
            <person name="Tuo L."/>
        </authorList>
    </citation>
    <scope>NUCLEOTIDE SEQUENCE [LARGE SCALE GENOMIC DNA]</scope>
    <source>
        <strain evidence="7 8">85</strain>
    </source>
</reference>
<dbReference type="Proteomes" id="UP000264310">
    <property type="component" value="Unassembled WGS sequence"/>
</dbReference>
<dbReference type="GO" id="GO:0005886">
    <property type="term" value="C:plasma membrane"/>
    <property type="evidence" value="ECO:0007669"/>
    <property type="project" value="UniProtKB-SubCell"/>
</dbReference>
<feature type="transmembrane region" description="Helical" evidence="6">
    <location>
        <begin position="174"/>
        <end position="196"/>
    </location>
</feature>
<dbReference type="RefSeq" id="WP_116683970.1">
    <property type="nucleotide sequence ID" value="NZ_QURL01000005.1"/>
</dbReference>
<feature type="transmembrane region" description="Helical" evidence="6">
    <location>
        <begin position="208"/>
        <end position="231"/>
    </location>
</feature>
<keyword evidence="8" id="KW-1185">Reference proteome</keyword>
<keyword evidence="2" id="KW-1003">Cell membrane</keyword>
<evidence type="ECO:0000256" key="1">
    <source>
        <dbReference type="ARBA" id="ARBA00004651"/>
    </source>
</evidence>
<evidence type="ECO:0000256" key="4">
    <source>
        <dbReference type="ARBA" id="ARBA00022989"/>
    </source>
</evidence>
<comment type="subcellular location">
    <subcellularLocation>
        <location evidence="1">Cell membrane</location>
        <topology evidence="1">Multi-pass membrane protein</topology>
    </subcellularLocation>
</comment>
<proteinExistence type="predicted"/>
<evidence type="ECO:0000313" key="7">
    <source>
        <dbReference type="EMBL" id="RFC63156.1"/>
    </source>
</evidence>
<accession>A0A371X1Q3</accession>
<evidence type="ECO:0000256" key="3">
    <source>
        <dbReference type="ARBA" id="ARBA00022692"/>
    </source>
</evidence>
<organism evidence="7 8">
    <name type="scientific">Fulvimarina endophytica</name>
    <dbReference type="NCBI Taxonomy" id="2293836"/>
    <lineage>
        <taxon>Bacteria</taxon>
        <taxon>Pseudomonadati</taxon>
        <taxon>Pseudomonadota</taxon>
        <taxon>Alphaproteobacteria</taxon>
        <taxon>Hyphomicrobiales</taxon>
        <taxon>Aurantimonadaceae</taxon>
        <taxon>Fulvimarina</taxon>
    </lineage>
</organism>
<feature type="transmembrane region" description="Helical" evidence="6">
    <location>
        <begin position="243"/>
        <end position="264"/>
    </location>
</feature>
<comment type="caution">
    <text evidence="7">The sequence shown here is derived from an EMBL/GenBank/DDBJ whole genome shotgun (WGS) entry which is preliminary data.</text>
</comment>
<feature type="transmembrane region" description="Helical" evidence="6">
    <location>
        <begin position="90"/>
        <end position="110"/>
    </location>
</feature>
<gene>
    <name evidence="7" type="ORF">DYI37_12745</name>
</gene>
<dbReference type="EMBL" id="QURL01000005">
    <property type="protein sequence ID" value="RFC63156.1"/>
    <property type="molecule type" value="Genomic_DNA"/>
</dbReference>
<dbReference type="PANTHER" id="PTHR30213">
    <property type="entry name" value="INNER MEMBRANE PROTEIN YHJD"/>
    <property type="match status" value="1"/>
</dbReference>
<protein>
    <submittedName>
        <fullName evidence="7">YihY/virulence factor BrkB family protein</fullName>
    </submittedName>
</protein>
<evidence type="ECO:0000256" key="6">
    <source>
        <dbReference type="SAM" id="Phobius"/>
    </source>
</evidence>
<evidence type="ECO:0000256" key="2">
    <source>
        <dbReference type="ARBA" id="ARBA00022475"/>
    </source>
</evidence>
<sequence length="292" mass="31502">MQAVVRVFRTAMLGWWNDRALSLGAAISFYALFSIGPVLLASVTIAGFFFGQEAARGAVVAEADGLIGTSAAAALDSMLGAATHFGSSPLSIAFGMTMFFILATGAIVELQDDLNIIFKAHPKGGDFWVIVRSRLISAAMVLTLGFLLLISLVLDAGLTAVSNYLLDRFDSMQPLIVFLKMMLSLSVETMLFAAIFRLLPEKRLEWPTVLAGALLTAVLFEIGKFLIGAYISQSGVVTTYGSAASLVTILLWIFYSCQIFLFGAEFTWALARERGSANEDEPHGEPRPQARP</sequence>
<evidence type="ECO:0000313" key="8">
    <source>
        <dbReference type="Proteomes" id="UP000264310"/>
    </source>
</evidence>
<evidence type="ECO:0000256" key="5">
    <source>
        <dbReference type="ARBA" id="ARBA00023136"/>
    </source>
</evidence>
<dbReference type="Pfam" id="PF03631">
    <property type="entry name" value="Virul_fac_BrkB"/>
    <property type="match status" value="1"/>
</dbReference>
<name>A0A371X1Q3_9HYPH</name>
<dbReference type="InterPro" id="IPR017039">
    <property type="entry name" value="Virul_fac_BrkB"/>
</dbReference>
<keyword evidence="3 6" id="KW-0812">Transmembrane</keyword>
<dbReference type="OrthoDB" id="9797028at2"/>
<dbReference type="PIRSF" id="PIRSF035875">
    <property type="entry name" value="RNase_BN"/>
    <property type="match status" value="1"/>
</dbReference>
<feature type="transmembrane region" description="Helical" evidence="6">
    <location>
        <begin position="21"/>
        <end position="50"/>
    </location>
</feature>
<dbReference type="PANTHER" id="PTHR30213:SF1">
    <property type="entry name" value="INNER MEMBRANE PROTEIN YHJD"/>
    <property type="match status" value="1"/>
</dbReference>
<feature type="transmembrane region" description="Helical" evidence="6">
    <location>
        <begin position="131"/>
        <end position="154"/>
    </location>
</feature>
<keyword evidence="4 6" id="KW-1133">Transmembrane helix</keyword>
<keyword evidence="5 6" id="KW-0472">Membrane</keyword>